<name>A0ABS4ISV2_9BACL</name>
<evidence type="ECO:0000313" key="1">
    <source>
        <dbReference type="EMBL" id="MBP1990205.1"/>
    </source>
</evidence>
<accession>A0ABS4ISV2</accession>
<dbReference type="Proteomes" id="UP001519287">
    <property type="component" value="Unassembled WGS sequence"/>
</dbReference>
<evidence type="ECO:0008006" key="3">
    <source>
        <dbReference type="Google" id="ProtNLM"/>
    </source>
</evidence>
<dbReference type="EMBL" id="JAGGLB010000004">
    <property type="protein sequence ID" value="MBP1990205.1"/>
    <property type="molecule type" value="Genomic_DNA"/>
</dbReference>
<evidence type="ECO:0000313" key="2">
    <source>
        <dbReference type="Proteomes" id="UP001519287"/>
    </source>
</evidence>
<protein>
    <recommendedName>
        <fullName evidence="3">DUF2577 domain-containing protein</fullName>
    </recommendedName>
</protein>
<organism evidence="1 2">
    <name type="scientific">Paenibacillus eucommiae</name>
    <dbReference type="NCBI Taxonomy" id="1355755"/>
    <lineage>
        <taxon>Bacteria</taxon>
        <taxon>Bacillati</taxon>
        <taxon>Bacillota</taxon>
        <taxon>Bacilli</taxon>
        <taxon>Bacillales</taxon>
        <taxon>Paenibacillaceae</taxon>
        <taxon>Paenibacillus</taxon>
    </lineage>
</organism>
<dbReference type="RefSeq" id="WP_209970994.1">
    <property type="nucleotide sequence ID" value="NZ_JAGGLB010000004.1"/>
</dbReference>
<comment type="caution">
    <text evidence="1">The sequence shown here is derived from an EMBL/GenBank/DDBJ whole genome shotgun (WGS) entry which is preliminary data.</text>
</comment>
<dbReference type="Pfam" id="PF10844">
    <property type="entry name" value="DUF2577"/>
    <property type="match status" value="1"/>
</dbReference>
<dbReference type="InterPro" id="IPR022555">
    <property type="entry name" value="DUF2577"/>
</dbReference>
<reference evidence="1 2" key="1">
    <citation type="submission" date="2021-03" db="EMBL/GenBank/DDBJ databases">
        <title>Genomic Encyclopedia of Type Strains, Phase IV (KMG-IV): sequencing the most valuable type-strain genomes for metagenomic binning, comparative biology and taxonomic classification.</title>
        <authorList>
            <person name="Goeker M."/>
        </authorList>
    </citation>
    <scope>NUCLEOTIDE SEQUENCE [LARGE SCALE GENOMIC DNA]</scope>
    <source>
        <strain evidence="1 2">DSM 26048</strain>
    </source>
</reference>
<gene>
    <name evidence="1" type="ORF">J2Z66_001803</name>
</gene>
<proteinExistence type="predicted"/>
<keyword evidence="2" id="KW-1185">Reference proteome</keyword>
<sequence>MSSFANIIKQASLGVVEAGKPVWIQTGTVSKIHPLEVSVEQRFTLPEDFLIVTEQLTELKLVIGGIEHTIRRGLEVGDKVLLLRMQGGLDYIILDRMVST</sequence>